<organism evidence="6 7">
    <name type="scientific">Nonomuraea helvata</name>
    <dbReference type="NCBI Taxonomy" id="37484"/>
    <lineage>
        <taxon>Bacteria</taxon>
        <taxon>Bacillati</taxon>
        <taxon>Actinomycetota</taxon>
        <taxon>Actinomycetes</taxon>
        <taxon>Streptosporangiales</taxon>
        <taxon>Streptosporangiaceae</taxon>
        <taxon>Nonomuraea</taxon>
    </lineage>
</organism>
<evidence type="ECO:0000256" key="1">
    <source>
        <dbReference type="ARBA" id="ARBA00004196"/>
    </source>
</evidence>
<dbReference type="InterPro" id="IPR006059">
    <property type="entry name" value="SBP"/>
</dbReference>
<accession>A0ABV5RXR5</accession>
<comment type="caution">
    <text evidence="6">The sequence shown here is derived from an EMBL/GenBank/DDBJ whole genome shotgun (WGS) entry which is preliminary data.</text>
</comment>
<evidence type="ECO:0000256" key="2">
    <source>
        <dbReference type="ARBA" id="ARBA00008520"/>
    </source>
</evidence>
<sequence>MIKKLPAVAGVALLSLALAACGGGNSGGAASADGKATISYWLWDANQQPAYQQCATDFQKAHPNISVKITQLGWDDYWTKLTTSFVSGSAPDVFTNHLAKYPEFVTKRTILPIDDLVKRDKVDTGIYAEGLADLWVGADGKRYGLPKDWDTIAVFYNKKLTEKAGITDEQLKSMAWNPTDGGTYEKIIAKLTVDKNGKHGDEPGFDKSKVDTYGLWLESSGNGVGQTQWSMYAASNGWKFTDKNPWGTHYNYDDPKFQEAVTWWKSLIDKGYMPPLKATEGVAWNDMLSAGKAAMATNGSWMIGSVFGAKSAKFEPALAPLPAGPSGTRMSMFNGLADSIYASTKNKDAAWEWVKYLASPACQNVVGEHAVVFPAIPAAVDVAQKKFAEKGVDVEAFTVDVKEKTTFLFPITDHAAQIEAIMKPAMDAVVAGTAPASSLTKANEQVNALFK</sequence>
<gene>
    <name evidence="6" type="ORF">ACFFSA_14175</name>
</gene>
<keyword evidence="7" id="KW-1185">Reference proteome</keyword>
<dbReference type="CDD" id="cd13585">
    <property type="entry name" value="PBP2_TMBP_like"/>
    <property type="match status" value="1"/>
</dbReference>
<evidence type="ECO:0000313" key="6">
    <source>
        <dbReference type="EMBL" id="MFB9624229.1"/>
    </source>
</evidence>
<evidence type="ECO:0000256" key="5">
    <source>
        <dbReference type="SAM" id="SignalP"/>
    </source>
</evidence>
<reference evidence="6 7" key="1">
    <citation type="submission" date="2024-09" db="EMBL/GenBank/DDBJ databases">
        <authorList>
            <person name="Sun Q."/>
            <person name="Mori K."/>
        </authorList>
    </citation>
    <scope>NUCLEOTIDE SEQUENCE [LARGE SCALE GENOMIC DNA]</scope>
    <source>
        <strain evidence="6 7">JCM 3143</strain>
    </source>
</reference>
<dbReference type="Pfam" id="PF01547">
    <property type="entry name" value="SBP_bac_1"/>
    <property type="match status" value="1"/>
</dbReference>
<dbReference type="PANTHER" id="PTHR43649">
    <property type="entry name" value="ARABINOSE-BINDING PROTEIN-RELATED"/>
    <property type="match status" value="1"/>
</dbReference>
<keyword evidence="4 5" id="KW-0732">Signal</keyword>
<dbReference type="EMBL" id="JBHMBW010000011">
    <property type="protein sequence ID" value="MFB9624229.1"/>
    <property type="molecule type" value="Genomic_DNA"/>
</dbReference>
<dbReference type="PROSITE" id="PS51257">
    <property type="entry name" value="PROKAR_LIPOPROTEIN"/>
    <property type="match status" value="1"/>
</dbReference>
<name>A0ABV5RXR5_9ACTN</name>
<comment type="similarity">
    <text evidence="2">Belongs to the bacterial solute-binding protein 1 family.</text>
</comment>
<evidence type="ECO:0000256" key="4">
    <source>
        <dbReference type="ARBA" id="ARBA00022729"/>
    </source>
</evidence>
<evidence type="ECO:0000256" key="3">
    <source>
        <dbReference type="ARBA" id="ARBA00022448"/>
    </source>
</evidence>
<keyword evidence="3" id="KW-0813">Transport</keyword>
<proteinExistence type="inferred from homology"/>
<feature type="chain" id="PRO_5047262880" evidence="5">
    <location>
        <begin position="20"/>
        <end position="451"/>
    </location>
</feature>
<evidence type="ECO:0000313" key="7">
    <source>
        <dbReference type="Proteomes" id="UP001589532"/>
    </source>
</evidence>
<protein>
    <submittedName>
        <fullName evidence="6">ABC transporter substrate-binding protein</fullName>
    </submittedName>
</protein>
<feature type="signal peptide" evidence="5">
    <location>
        <begin position="1"/>
        <end position="19"/>
    </location>
</feature>
<comment type="subcellular location">
    <subcellularLocation>
        <location evidence="1">Cell envelope</location>
    </subcellularLocation>
</comment>
<dbReference type="RefSeq" id="WP_344993206.1">
    <property type="nucleotide sequence ID" value="NZ_BAAAXV010000007.1"/>
</dbReference>
<dbReference type="Gene3D" id="3.40.190.10">
    <property type="entry name" value="Periplasmic binding protein-like II"/>
    <property type="match status" value="1"/>
</dbReference>
<dbReference type="Proteomes" id="UP001589532">
    <property type="component" value="Unassembled WGS sequence"/>
</dbReference>
<dbReference type="PANTHER" id="PTHR43649:SF31">
    <property type="entry name" value="SN-GLYCEROL-3-PHOSPHATE-BINDING PERIPLASMIC PROTEIN UGPB"/>
    <property type="match status" value="1"/>
</dbReference>
<dbReference type="SUPFAM" id="SSF53850">
    <property type="entry name" value="Periplasmic binding protein-like II"/>
    <property type="match status" value="1"/>
</dbReference>
<dbReference type="InterPro" id="IPR050490">
    <property type="entry name" value="Bact_solute-bd_prot1"/>
</dbReference>